<dbReference type="InterPro" id="IPR026234">
    <property type="entry name" value="MRGPCRFAMILY"/>
</dbReference>
<evidence type="ECO:0000259" key="12">
    <source>
        <dbReference type="PROSITE" id="PS50262"/>
    </source>
</evidence>
<dbReference type="PRINTS" id="PR02108">
    <property type="entry name" value="MRGPCRFAMILY"/>
</dbReference>
<feature type="transmembrane region" description="Helical" evidence="11">
    <location>
        <begin position="198"/>
        <end position="224"/>
    </location>
</feature>
<comment type="similarity">
    <text evidence="9">Belongs to the G-protein coupled receptor 1 family. Mas subfamily.</text>
</comment>
<proteinExistence type="inferred from homology"/>
<dbReference type="PROSITE" id="PS00237">
    <property type="entry name" value="G_PROTEIN_RECEP_F1_1"/>
    <property type="match status" value="1"/>
</dbReference>
<evidence type="ECO:0000256" key="9">
    <source>
        <dbReference type="ARBA" id="ARBA00061394"/>
    </source>
</evidence>
<keyword evidence="4 11" id="KW-1133">Transmembrane helix</keyword>
<reference evidence="14" key="1">
    <citation type="submission" date="2025-08" db="UniProtKB">
        <authorList>
            <consortium name="RefSeq"/>
        </authorList>
    </citation>
    <scope>IDENTIFICATION</scope>
    <source>
        <tissue evidence="14">Blood</tissue>
    </source>
</reference>
<feature type="domain" description="G-protein coupled receptors family 1 profile" evidence="12">
    <location>
        <begin position="67"/>
        <end position="289"/>
    </location>
</feature>
<feature type="transmembrane region" description="Helical" evidence="11">
    <location>
        <begin position="236"/>
        <end position="260"/>
    </location>
</feature>
<evidence type="ECO:0000256" key="2">
    <source>
        <dbReference type="ARBA" id="ARBA00022475"/>
    </source>
</evidence>
<feature type="transmembrane region" description="Helical" evidence="11">
    <location>
        <begin position="137"/>
        <end position="156"/>
    </location>
</feature>
<evidence type="ECO:0000256" key="4">
    <source>
        <dbReference type="ARBA" id="ARBA00022989"/>
    </source>
</evidence>
<evidence type="ECO:0000256" key="8">
    <source>
        <dbReference type="ARBA" id="ARBA00023224"/>
    </source>
</evidence>
<evidence type="ECO:0000256" key="11">
    <source>
        <dbReference type="SAM" id="Phobius"/>
    </source>
</evidence>
<evidence type="ECO:0000256" key="7">
    <source>
        <dbReference type="ARBA" id="ARBA00023170"/>
    </source>
</evidence>
<keyword evidence="6 11" id="KW-0472">Membrane</keyword>
<feature type="transmembrane region" description="Helical" evidence="11">
    <location>
        <begin position="272"/>
        <end position="292"/>
    </location>
</feature>
<dbReference type="Gene3D" id="1.20.1070.10">
    <property type="entry name" value="Rhodopsin 7-helix transmembrane proteins"/>
    <property type="match status" value="1"/>
</dbReference>
<dbReference type="Proteomes" id="UP001190640">
    <property type="component" value="Chromosome 7"/>
</dbReference>
<sequence>MDDSLSLFSKQANLTNRRQELGKRKPSIMGSLNNTFAQSQRSFFHENLEIRVFSIFTAVVCIFGLVGNAIVIWLLGFGMKKNPFTTYILNLAVSDFGVLLSFLSIIPLFITENFFSKTVLYCISTELFQFTYSTSQFLLTAISMDRCVALLFPVWYRFHRRRSSPTLVCALMWFLSLLITAVLCIFNCTEIIRSNFRVHYQLMVNAVLCPPLMIISSLILFVKVCVTSQQHLHRKVLMVLLLSLLFFLLFALPLNVLYIVHDLCGYPSYVEYCGFLFACLNSSINPIIYFLVGRQRNCQSNKSMKVILQRIFGEEEHQEKETVSTLQTQM</sequence>
<dbReference type="PANTHER" id="PTHR11334:SF68">
    <property type="entry name" value="G-PROTEIN COUPLED RECEPTORS FAMILY 1 PROFILE DOMAIN-CONTAINING PROTEIN-RELATED"/>
    <property type="match status" value="1"/>
</dbReference>
<comment type="subcellular location">
    <subcellularLocation>
        <location evidence="1">Cell membrane</location>
        <topology evidence="1">Multi-pass membrane protein</topology>
    </subcellularLocation>
</comment>
<dbReference type="SUPFAM" id="SSF81321">
    <property type="entry name" value="Family A G protein-coupled receptor-like"/>
    <property type="match status" value="1"/>
</dbReference>
<dbReference type="Pfam" id="PF00001">
    <property type="entry name" value="7tm_1"/>
    <property type="match status" value="1"/>
</dbReference>
<dbReference type="FunFam" id="1.20.1070.10:FF:000193">
    <property type="entry name" value="Mas-related G-protein coupled receptor member E"/>
    <property type="match status" value="1"/>
</dbReference>
<feature type="transmembrane region" description="Helical" evidence="11">
    <location>
        <begin position="87"/>
        <end position="110"/>
    </location>
</feature>
<keyword evidence="13" id="KW-1185">Reference proteome</keyword>
<keyword evidence="2" id="KW-1003">Cell membrane</keyword>
<dbReference type="KEGG" id="emc:129333987"/>
<accession>A0AA97JMS7</accession>
<evidence type="ECO:0000256" key="3">
    <source>
        <dbReference type="ARBA" id="ARBA00022692"/>
    </source>
</evidence>
<evidence type="ECO:0000313" key="14">
    <source>
        <dbReference type="RefSeq" id="XP_054841885.1"/>
    </source>
</evidence>
<protein>
    <submittedName>
        <fullName evidence="14">Mas-related G-protein coupled receptor member H-like</fullName>
    </submittedName>
</protein>
<dbReference type="RefSeq" id="XP_054841885.1">
    <property type="nucleotide sequence ID" value="XM_054985910.1"/>
</dbReference>
<dbReference type="GeneID" id="129333987"/>
<feature type="transmembrane region" description="Helical" evidence="11">
    <location>
        <begin position="168"/>
        <end position="192"/>
    </location>
</feature>
<name>A0AA97JMS7_EUBMA</name>
<keyword evidence="7 10" id="KW-0675">Receptor</keyword>
<evidence type="ECO:0000256" key="10">
    <source>
        <dbReference type="RuleBase" id="RU000688"/>
    </source>
</evidence>
<keyword evidence="5 10" id="KW-0297">G-protein coupled receptor</keyword>
<feature type="transmembrane region" description="Helical" evidence="11">
    <location>
        <begin position="52"/>
        <end position="75"/>
    </location>
</feature>
<gene>
    <name evidence="14" type="primary">LOC129333987</name>
</gene>
<dbReference type="InterPro" id="IPR017452">
    <property type="entry name" value="GPCR_Rhodpsn_7TM"/>
</dbReference>
<dbReference type="GO" id="GO:0005886">
    <property type="term" value="C:plasma membrane"/>
    <property type="evidence" value="ECO:0007669"/>
    <property type="project" value="UniProtKB-SubCell"/>
</dbReference>
<keyword evidence="8 10" id="KW-0807">Transducer</keyword>
<dbReference type="PRINTS" id="PR00237">
    <property type="entry name" value="GPCRRHODOPSN"/>
</dbReference>
<dbReference type="PROSITE" id="PS50262">
    <property type="entry name" value="G_PROTEIN_RECEP_F1_2"/>
    <property type="match status" value="1"/>
</dbReference>
<evidence type="ECO:0000313" key="13">
    <source>
        <dbReference type="Proteomes" id="UP001190640"/>
    </source>
</evidence>
<dbReference type="InterPro" id="IPR000276">
    <property type="entry name" value="GPCR_Rhodpsn"/>
</dbReference>
<dbReference type="AlphaFoldDB" id="A0AA97JMS7"/>
<keyword evidence="3 10" id="KW-0812">Transmembrane</keyword>
<organism evidence="13 14">
    <name type="scientific">Eublepharis macularius</name>
    <name type="common">Leopard gecko</name>
    <name type="synonym">Cyrtodactylus macularius</name>
    <dbReference type="NCBI Taxonomy" id="481883"/>
    <lineage>
        <taxon>Eukaryota</taxon>
        <taxon>Metazoa</taxon>
        <taxon>Chordata</taxon>
        <taxon>Craniata</taxon>
        <taxon>Vertebrata</taxon>
        <taxon>Euteleostomi</taxon>
        <taxon>Lepidosauria</taxon>
        <taxon>Squamata</taxon>
        <taxon>Bifurcata</taxon>
        <taxon>Gekkota</taxon>
        <taxon>Eublepharidae</taxon>
        <taxon>Eublepharinae</taxon>
        <taxon>Eublepharis</taxon>
    </lineage>
</organism>
<dbReference type="PANTHER" id="PTHR11334">
    <property type="entry name" value="MAS-RELATED G-PROTEIN COUPLED RECEPTOR"/>
    <property type="match status" value="1"/>
</dbReference>
<evidence type="ECO:0000256" key="1">
    <source>
        <dbReference type="ARBA" id="ARBA00004651"/>
    </source>
</evidence>
<dbReference type="GO" id="GO:0004930">
    <property type="term" value="F:G protein-coupled receptor activity"/>
    <property type="evidence" value="ECO:0007669"/>
    <property type="project" value="UniProtKB-KW"/>
</dbReference>
<evidence type="ECO:0000256" key="6">
    <source>
        <dbReference type="ARBA" id="ARBA00023136"/>
    </source>
</evidence>
<evidence type="ECO:0000256" key="5">
    <source>
        <dbReference type="ARBA" id="ARBA00023040"/>
    </source>
</evidence>